<name>Q84GE5_CORGT</name>
<dbReference type="AlphaFoldDB" id="Q84GE5"/>
<accession>Q84GE5</accession>
<reference evidence="1" key="1">
    <citation type="journal article" date="2003" name="J. Biotechnol.">
        <title>Plasmids in Corynebacterium glutamicum and their molecular classification by comparative genomics.</title>
        <authorList>
            <person name="Tauch A."/>
            <person name="Puhler A."/>
            <person name="Kalinowski J."/>
            <person name="Thierbach G."/>
        </authorList>
    </citation>
    <scope>NUCLEOTIDE SEQUENCE</scope>
    <source>
        <strain evidence="1">ATCC 31832</strain>
        <plasmid evidence="1">pCG2</plasmid>
    </source>
</reference>
<protein>
    <submittedName>
        <fullName evidence="1">RepA</fullName>
    </submittedName>
</protein>
<sequence>MQGRVKTCGTVPIVSGRVALGTVGKGVAIKGLHRCGNRWCLECQSKIASHKATDVEHAMQWAITQGLIPVMYTLTGAHVTTAELDKADGNLHEAVQGVTVETVRKRMSKAWAVTRNGRRGSALKDKRIGMITAQEVTLDDFMFPGSRTGIHWHRHVLVLVKPLRGQSAQQAAHDYGMELFALWQSGCKKVDLKADSQAFDIKVATTLQEAVDLGKYVSKGESTPKETYVDTLHKEMTRADAKHAGKGRVSPEQLLRNIAYLKEHNNSKRMNQLVAQWKDLERGTKGVHWLQWSPGLRDLVGLGEDMTDEEIVHVDMQVDSPSVAVVTWDELKAHVDELRAVVRSAEDGTEWETLLLCLDSYGISYVLQPEHEWGQQVKQRLYSYGTKQR</sequence>
<keyword evidence="1" id="KW-0614">Plasmid</keyword>
<organism evidence="1">
    <name type="scientific">Corynebacterium glutamicum</name>
    <name type="common">Brevibacterium saccharolyticum</name>
    <dbReference type="NCBI Taxonomy" id="1718"/>
    <lineage>
        <taxon>Bacteria</taxon>
        <taxon>Bacillati</taxon>
        <taxon>Actinomycetota</taxon>
        <taxon>Actinomycetes</taxon>
        <taxon>Mycobacteriales</taxon>
        <taxon>Corynebacteriaceae</taxon>
        <taxon>Corynebacterium</taxon>
    </lineage>
</organism>
<dbReference type="EMBL" id="AY172685">
    <property type="protein sequence ID" value="AAO18203.1"/>
    <property type="molecule type" value="Genomic_DNA"/>
</dbReference>
<proteinExistence type="predicted"/>
<evidence type="ECO:0000313" key="1">
    <source>
        <dbReference type="EMBL" id="AAO18203.1"/>
    </source>
</evidence>
<gene>
    <name evidence="1" type="primary">repA</name>
</gene>
<geneLocation type="plasmid" evidence="1">
    <name>pCG2</name>
</geneLocation>